<feature type="region of interest" description="Cytidylyltransferase" evidence="11">
    <location>
        <begin position="342"/>
        <end position="471"/>
    </location>
</feature>
<dbReference type="InterPro" id="IPR014729">
    <property type="entry name" value="Rossmann-like_a/b/a_fold"/>
</dbReference>
<comment type="subunit">
    <text evidence="11">Homodimer.</text>
</comment>
<evidence type="ECO:0000256" key="8">
    <source>
        <dbReference type="ARBA" id="ARBA00022840"/>
    </source>
</evidence>
<evidence type="ECO:0000256" key="3">
    <source>
        <dbReference type="ARBA" id="ARBA00004713"/>
    </source>
</evidence>
<evidence type="ECO:0000259" key="12">
    <source>
        <dbReference type="Pfam" id="PF00294"/>
    </source>
</evidence>
<dbReference type="Gene3D" id="3.40.1190.20">
    <property type="match status" value="1"/>
</dbReference>
<feature type="domain" description="Carbohydrate kinase PfkB" evidence="12">
    <location>
        <begin position="8"/>
        <end position="302"/>
    </location>
</feature>
<dbReference type="PANTHER" id="PTHR46969">
    <property type="entry name" value="BIFUNCTIONAL PROTEIN HLDE"/>
    <property type="match status" value="1"/>
</dbReference>
<dbReference type="InterPro" id="IPR023030">
    <property type="entry name" value="Bifunc_HldE"/>
</dbReference>
<comment type="function">
    <text evidence="1 11">Catalyzes the phosphorylation of D-glycero-D-manno-heptose 7-phosphate at the C-1 position to selectively form D-glycero-beta-D-manno-heptose-1,7-bisphosphate.</text>
</comment>
<feature type="binding site" evidence="11">
    <location>
        <begin position="192"/>
        <end position="195"/>
    </location>
    <ligand>
        <name>ATP</name>
        <dbReference type="ChEBI" id="CHEBI:30616"/>
    </ligand>
</feature>
<keyword evidence="5 11" id="KW-0548">Nucleotidyltransferase</keyword>
<dbReference type="CDD" id="cd01172">
    <property type="entry name" value="RfaE_like"/>
    <property type="match status" value="1"/>
</dbReference>
<evidence type="ECO:0000256" key="1">
    <source>
        <dbReference type="ARBA" id="ARBA00002319"/>
    </source>
</evidence>
<dbReference type="Proteomes" id="UP000766336">
    <property type="component" value="Unassembled WGS sequence"/>
</dbReference>
<keyword evidence="9 11" id="KW-0511">Multifunctional enzyme</keyword>
<dbReference type="PROSITE" id="PS00583">
    <property type="entry name" value="PFKB_KINASES_1"/>
    <property type="match status" value="1"/>
</dbReference>
<keyword evidence="6 11" id="KW-0547">Nucleotide-binding</keyword>
<sequence length="471" mass="49013">MLDLSGRRIVCLGDVMLDRFLYGDASRLSPEAPVPVVRLGRTQSMAGGAGNVARNIAALGGLPALIGLVGEDDEAEELETLLGGAARLLRHPARRTTVKLRVIAGRQQIVRVDDEVLAEARPDEAASIAAILAQALPGAEALILSDYGKGVLTPEVIAGAMAAARARGIPVIADPKGRDFTRYAGAACLTPNARELSEAAGMPAGTDAQCEAAARTVLAQTAVEAVLATRSEKGMMLVRRDAPAVTLPTMAREVFDVSGAGDTVIATLALSVAAGLDLEVAMRAANAAAGVVVGKLGTATCSAAELDHALREAEGATGEVLSWPAAQRLVQSWRDQGLVVGFANGVFDVLHAGHTRMLRAARGHCDRLIVALNADASVKRLKGPTRPMNPLDDRAAVIAALAAVDGVIAFEEDTPLEAILALRPDRLFKGADYRIDQVVGAKEVASWGGRTELLDLLPGRSTTGLLERARG</sequence>
<dbReference type="SUPFAM" id="SSF52374">
    <property type="entry name" value="Nucleotidylyl transferase"/>
    <property type="match status" value="1"/>
</dbReference>
<comment type="catalytic activity">
    <reaction evidence="11">
        <text>D-glycero-beta-D-manno-heptose 1-phosphate + ATP + H(+) = ADP-D-glycero-beta-D-manno-heptose + diphosphate</text>
        <dbReference type="Rhea" id="RHEA:27465"/>
        <dbReference type="ChEBI" id="CHEBI:15378"/>
        <dbReference type="ChEBI" id="CHEBI:30616"/>
        <dbReference type="ChEBI" id="CHEBI:33019"/>
        <dbReference type="ChEBI" id="CHEBI:59967"/>
        <dbReference type="ChEBI" id="CHEBI:61593"/>
        <dbReference type="EC" id="2.7.7.70"/>
    </reaction>
</comment>
<protein>
    <recommendedName>
        <fullName evidence="11">Bifunctional protein HldE</fullName>
    </recommendedName>
    <domain>
        <recommendedName>
            <fullName evidence="11">D-beta-D-heptose 7-phosphate kinase</fullName>
            <ecNumber evidence="11">2.7.1.167</ecNumber>
        </recommendedName>
        <alternativeName>
            <fullName evidence="11">D-beta-D-heptose 7-phosphotransferase</fullName>
        </alternativeName>
        <alternativeName>
            <fullName evidence="11">D-glycero-beta-D-manno-heptose-7-phosphate kinase</fullName>
        </alternativeName>
    </domain>
    <domain>
        <recommendedName>
            <fullName evidence="11">D-beta-D-heptose 1-phosphate adenylyltransferase</fullName>
            <ecNumber evidence="11">2.7.7.70</ecNumber>
        </recommendedName>
        <alternativeName>
            <fullName evidence="11">D-glycero-beta-D-manno-heptose 1-phosphate adenylyltransferase</fullName>
        </alternativeName>
    </domain>
</protein>
<evidence type="ECO:0000313" key="15">
    <source>
        <dbReference type="Proteomes" id="UP000766336"/>
    </source>
</evidence>
<evidence type="ECO:0000256" key="10">
    <source>
        <dbReference type="ARBA" id="ARBA00023277"/>
    </source>
</evidence>
<organism evidence="14 15">
    <name type="scientific">Roseococcus pinisoli</name>
    <dbReference type="NCBI Taxonomy" id="2835040"/>
    <lineage>
        <taxon>Bacteria</taxon>
        <taxon>Pseudomonadati</taxon>
        <taxon>Pseudomonadota</taxon>
        <taxon>Alphaproteobacteria</taxon>
        <taxon>Acetobacterales</taxon>
        <taxon>Roseomonadaceae</taxon>
        <taxon>Roseococcus</taxon>
    </lineage>
</organism>
<dbReference type="InterPro" id="IPR011611">
    <property type="entry name" value="PfkB_dom"/>
</dbReference>
<keyword evidence="7 11" id="KW-0418">Kinase</keyword>
<proteinExistence type="inferred from homology"/>
<comment type="function">
    <text evidence="2 11">Catalyzes the ADP transfer from ATP to D-glycero-beta-D-manno-heptose 1-phosphate, yielding ADP-D-glycero-beta-D-manno-heptose.</text>
</comment>
<gene>
    <name evidence="14" type="primary">rfaE1</name>
    <name evidence="11" type="synonym">hldE</name>
    <name evidence="14" type="ORF">KHU32_11155</name>
</gene>
<comment type="pathway">
    <text evidence="11">Nucleotide-sugar biosynthesis; ADP-L-glycero-beta-D-manno-heptose biosynthesis; ADP-L-glycero-beta-D-manno-heptose from D-glycero-beta-D-manno-heptose 7-phosphate: step 1/4.</text>
</comment>
<feature type="region of interest" description="Ribokinase" evidence="11">
    <location>
        <begin position="1"/>
        <end position="316"/>
    </location>
</feature>
<dbReference type="NCBIfam" id="TIGR00125">
    <property type="entry name" value="cyt_tran_rel"/>
    <property type="match status" value="1"/>
</dbReference>
<dbReference type="RefSeq" id="WP_213670169.1">
    <property type="nucleotide sequence ID" value="NZ_JAHCDA010000002.1"/>
</dbReference>
<dbReference type="Gene3D" id="3.40.50.620">
    <property type="entry name" value="HUPs"/>
    <property type="match status" value="1"/>
</dbReference>
<keyword evidence="4 11" id="KW-0808">Transferase</keyword>
<dbReference type="Pfam" id="PF01467">
    <property type="entry name" value="CTP_transf_like"/>
    <property type="match status" value="1"/>
</dbReference>
<dbReference type="SUPFAM" id="SSF53613">
    <property type="entry name" value="Ribokinase-like"/>
    <property type="match status" value="1"/>
</dbReference>
<evidence type="ECO:0000256" key="5">
    <source>
        <dbReference type="ARBA" id="ARBA00022695"/>
    </source>
</evidence>
<evidence type="ECO:0000256" key="6">
    <source>
        <dbReference type="ARBA" id="ARBA00022741"/>
    </source>
</evidence>
<dbReference type="GO" id="GO:0016301">
    <property type="term" value="F:kinase activity"/>
    <property type="evidence" value="ECO:0007669"/>
    <property type="project" value="UniProtKB-KW"/>
</dbReference>
<name>A0ABS5QCS8_9PROT</name>
<dbReference type="InterPro" id="IPR029056">
    <property type="entry name" value="Ribokinase-like"/>
</dbReference>
<dbReference type="InterPro" id="IPR002173">
    <property type="entry name" value="Carboh/pur_kinase_PfkB_CS"/>
</dbReference>
<evidence type="ECO:0000259" key="13">
    <source>
        <dbReference type="Pfam" id="PF01467"/>
    </source>
</evidence>
<dbReference type="NCBIfam" id="TIGR02198">
    <property type="entry name" value="rfaE_dom_I"/>
    <property type="match status" value="1"/>
</dbReference>
<feature type="domain" description="Cytidyltransferase-like" evidence="13">
    <location>
        <begin position="343"/>
        <end position="435"/>
    </location>
</feature>
<comment type="catalytic activity">
    <reaction evidence="11">
        <text>D-glycero-beta-D-manno-heptose 7-phosphate + ATP = D-glycero-beta-D-manno-heptose 1,7-bisphosphate + ADP + H(+)</text>
        <dbReference type="Rhea" id="RHEA:27473"/>
        <dbReference type="ChEBI" id="CHEBI:15378"/>
        <dbReference type="ChEBI" id="CHEBI:30616"/>
        <dbReference type="ChEBI" id="CHEBI:60204"/>
        <dbReference type="ChEBI" id="CHEBI:60208"/>
        <dbReference type="ChEBI" id="CHEBI:456216"/>
        <dbReference type="EC" id="2.7.1.167"/>
    </reaction>
</comment>
<evidence type="ECO:0000256" key="11">
    <source>
        <dbReference type="HAMAP-Rule" id="MF_01603"/>
    </source>
</evidence>
<comment type="similarity">
    <text evidence="11">In the N-terminal section; belongs to the carbohydrate kinase PfkB family.</text>
</comment>
<keyword evidence="8 11" id="KW-0067">ATP-binding</keyword>
<comment type="similarity">
    <text evidence="11">In the C-terminal section; belongs to the cytidylyltransferase family.</text>
</comment>
<reference evidence="14 15" key="1">
    <citation type="submission" date="2021-05" db="EMBL/GenBank/DDBJ databases">
        <title>Roseococcus sp. XZZS9, whole genome shotgun sequencing project.</title>
        <authorList>
            <person name="Zhao G."/>
            <person name="Shen L."/>
        </authorList>
    </citation>
    <scope>NUCLEOTIDE SEQUENCE [LARGE SCALE GENOMIC DNA]</scope>
    <source>
        <strain evidence="14 15">XZZS9</strain>
    </source>
</reference>
<evidence type="ECO:0000256" key="4">
    <source>
        <dbReference type="ARBA" id="ARBA00022679"/>
    </source>
</evidence>
<evidence type="ECO:0000256" key="2">
    <source>
        <dbReference type="ARBA" id="ARBA00003753"/>
    </source>
</evidence>
<comment type="caution">
    <text evidence="14">The sequence shown here is derived from an EMBL/GenBank/DDBJ whole genome shotgun (WGS) entry which is preliminary data.</text>
</comment>
<keyword evidence="15" id="KW-1185">Reference proteome</keyword>
<evidence type="ECO:0000256" key="7">
    <source>
        <dbReference type="ARBA" id="ARBA00022777"/>
    </source>
</evidence>
<keyword evidence="10 11" id="KW-0119">Carbohydrate metabolism</keyword>
<evidence type="ECO:0000256" key="9">
    <source>
        <dbReference type="ARBA" id="ARBA00023268"/>
    </source>
</evidence>
<accession>A0ABS5QCS8</accession>
<dbReference type="InterPro" id="IPR011913">
    <property type="entry name" value="RfaE_dom_I"/>
</dbReference>
<dbReference type="InterPro" id="IPR004821">
    <property type="entry name" value="Cyt_trans-like"/>
</dbReference>
<dbReference type="PANTHER" id="PTHR46969:SF1">
    <property type="entry name" value="BIFUNCTIONAL PROTEIN HLDE"/>
    <property type="match status" value="1"/>
</dbReference>
<dbReference type="EMBL" id="JAHCDA010000002">
    <property type="protein sequence ID" value="MBS7811497.1"/>
    <property type="molecule type" value="Genomic_DNA"/>
</dbReference>
<dbReference type="Pfam" id="PF00294">
    <property type="entry name" value="PfkB"/>
    <property type="match status" value="1"/>
</dbReference>
<comment type="pathway">
    <text evidence="3">Bacterial outer membrane biogenesis; LPS core biosynthesis.</text>
</comment>
<dbReference type="HAMAP" id="MF_01603">
    <property type="entry name" value="HldE"/>
    <property type="match status" value="1"/>
</dbReference>
<comment type="pathway">
    <text evidence="11">Nucleotide-sugar biosynthesis; ADP-L-glycero-beta-D-manno-heptose biosynthesis; ADP-L-glycero-beta-D-manno-heptose from D-glycero-beta-D-manno-heptose 7-phosphate: step 3/4.</text>
</comment>
<feature type="active site" evidence="11">
    <location>
        <position position="262"/>
    </location>
</feature>
<dbReference type="EC" id="2.7.1.167" evidence="11"/>
<evidence type="ECO:0000313" key="14">
    <source>
        <dbReference type="EMBL" id="MBS7811497.1"/>
    </source>
</evidence>
<dbReference type="EC" id="2.7.7.70" evidence="11"/>